<gene>
    <name evidence="2" type="ORF">HIM_05953</name>
</gene>
<keyword evidence="3" id="KW-1185">Reference proteome</keyword>
<feature type="region of interest" description="Disordered" evidence="1">
    <location>
        <begin position="1"/>
        <end position="64"/>
    </location>
</feature>
<dbReference type="Proteomes" id="UP000054481">
    <property type="component" value="Unassembled WGS sequence"/>
</dbReference>
<sequence length="341" mass="36843">MAEASCSGGTPFKRLLDHQSRDTSQYQDRLVDRSGVGGPGQSFRSSSHHALPGQDNFGSFMNAPPSSAFHSLPVDPASRLTTHATALQPAHAHPAFAQPQTRPFNAPEASDWAADFSRFASQQQSQSTPAQAQRLPMSQYQPPAPTMHNFGMAFGQPQMGGFAPMLNSGAMASAQPVGADFDQEMARWMASHGGGNMSDVDAAMDQMARELEQNESLLPEASATLATKESTDARLSDPETPEISKLSLHEPAISRQQPPVTPAVESQDPSLSEEAATAKVKSDVAEVAEQLLEAVQHENGEKWQNSMFLSLMRDFRDGRKDIVENEIRQTGDDDVGDKPLT</sequence>
<feature type="region of interest" description="Disordered" evidence="1">
    <location>
        <begin position="226"/>
        <end position="280"/>
    </location>
</feature>
<evidence type="ECO:0008006" key="4">
    <source>
        <dbReference type="Google" id="ProtNLM"/>
    </source>
</evidence>
<evidence type="ECO:0000313" key="2">
    <source>
        <dbReference type="EMBL" id="KJZ74603.1"/>
    </source>
</evidence>
<feature type="region of interest" description="Disordered" evidence="1">
    <location>
        <begin position="118"/>
        <end position="147"/>
    </location>
</feature>
<reference evidence="2 3" key="1">
    <citation type="journal article" date="2014" name="Genome Biol. Evol.">
        <title>Comparative genomics and transcriptomics analyses reveal divergent lifestyle features of nematode endoparasitic fungus Hirsutella minnesotensis.</title>
        <authorList>
            <person name="Lai Y."/>
            <person name="Liu K."/>
            <person name="Zhang X."/>
            <person name="Zhang X."/>
            <person name="Li K."/>
            <person name="Wang N."/>
            <person name="Shu C."/>
            <person name="Wu Y."/>
            <person name="Wang C."/>
            <person name="Bushley K.E."/>
            <person name="Xiang M."/>
            <person name="Liu X."/>
        </authorList>
    </citation>
    <scope>NUCLEOTIDE SEQUENCE [LARGE SCALE GENOMIC DNA]</scope>
    <source>
        <strain evidence="2 3">3608</strain>
    </source>
</reference>
<evidence type="ECO:0000313" key="3">
    <source>
        <dbReference type="Proteomes" id="UP000054481"/>
    </source>
</evidence>
<evidence type="ECO:0000256" key="1">
    <source>
        <dbReference type="SAM" id="MobiDB-lite"/>
    </source>
</evidence>
<feature type="compositionally biased region" description="Low complexity" evidence="1">
    <location>
        <begin position="121"/>
        <end position="133"/>
    </location>
</feature>
<dbReference type="OrthoDB" id="5407351at2759"/>
<organism evidence="2 3">
    <name type="scientific">Hirsutella minnesotensis 3608</name>
    <dbReference type="NCBI Taxonomy" id="1043627"/>
    <lineage>
        <taxon>Eukaryota</taxon>
        <taxon>Fungi</taxon>
        <taxon>Dikarya</taxon>
        <taxon>Ascomycota</taxon>
        <taxon>Pezizomycotina</taxon>
        <taxon>Sordariomycetes</taxon>
        <taxon>Hypocreomycetidae</taxon>
        <taxon>Hypocreales</taxon>
        <taxon>Ophiocordycipitaceae</taxon>
        <taxon>Hirsutella</taxon>
    </lineage>
</organism>
<name>A0A0F7ZUC1_9HYPO</name>
<protein>
    <recommendedName>
        <fullName evidence="4">Peroxin 20</fullName>
    </recommendedName>
</protein>
<accession>A0A0F7ZUC1</accession>
<dbReference type="EMBL" id="KQ030524">
    <property type="protein sequence ID" value="KJZ74603.1"/>
    <property type="molecule type" value="Genomic_DNA"/>
</dbReference>
<dbReference type="AlphaFoldDB" id="A0A0F7ZUC1"/>
<proteinExistence type="predicted"/>